<dbReference type="SUPFAM" id="SSF51735">
    <property type="entry name" value="NAD(P)-binding Rossmann-fold domains"/>
    <property type="match status" value="2"/>
</dbReference>
<accession>A0ABD0K8K4</accession>
<protein>
    <submittedName>
        <fullName evidence="3">Uncharacterized protein</fullName>
    </submittedName>
</protein>
<sequence>MVESVLFNPSLYIIPLWDDVTWTAIAVTVTLTFIALRTLQWHLRIGCYGNRYVLVTGCDSGFGADLVKRLDAIGFSVFAGCLTSSGYERHKLMNSRRVVPVCLDVTDMDSIRDVVSLMTSRIPAGTGVCVCVYCYRSMGLCVLLQEYVSVCTVTGLRGSVCMLQEYGSVCTVTGVWVCVYCYRSMGLCVLLQEYGSVCVLLQEYGSMGLCVLLQEYVSVCTVTGLRGSVCTVTGVWVCVYCYRSMGLCVLLQEYVSVCTVTAVCTVTGLRGSVCTVTGVWVCVYCYRSMGLCVLLQEYGVYVCVHCYRIIGSVCTVTGLWGLVNNAGILPAMAPLELTPRDTFQRTIAVNLMGQIEVTRACLPLVRRSRGRIINMSSAAGRLGFTSVDYTVSKYGVEGFSDCLR</sequence>
<proteinExistence type="inferred from homology"/>
<comment type="similarity">
    <text evidence="2">Belongs to the short-chain dehydrogenases/reductases (SDR) family.</text>
</comment>
<comment type="caution">
    <text evidence="3">The sequence shown here is derived from an EMBL/GenBank/DDBJ whole genome shotgun (WGS) entry which is preliminary data.</text>
</comment>
<evidence type="ECO:0000313" key="3">
    <source>
        <dbReference type="EMBL" id="KAK7483435.1"/>
    </source>
</evidence>
<dbReference type="Proteomes" id="UP001519460">
    <property type="component" value="Unassembled WGS sequence"/>
</dbReference>
<dbReference type="InterPro" id="IPR020904">
    <property type="entry name" value="Sc_DH/Rdtase_CS"/>
</dbReference>
<dbReference type="Pfam" id="PF00106">
    <property type="entry name" value="adh_short"/>
    <property type="match status" value="2"/>
</dbReference>
<dbReference type="InterPro" id="IPR002347">
    <property type="entry name" value="SDR_fam"/>
</dbReference>
<dbReference type="PANTHER" id="PTHR43313">
    <property type="entry name" value="SHORT-CHAIN DEHYDROGENASE/REDUCTASE FAMILY 9C"/>
    <property type="match status" value="1"/>
</dbReference>
<name>A0ABD0K8K4_9CAEN</name>
<reference evidence="3 4" key="1">
    <citation type="journal article" date="2023" name="Sci. Data">
        <title>Genome assembly of the Korean intertidal mud-creeper Batillaria attramentaria.</title>
        <authorList>
            <person name="Patra A.K."/>
            <person name="Ho P.T."/>
            <person name="Jun S."/>
            <person name="Lee S.J."/>
            <person name="Kim Y."/>
            <person name="Won Y.J."/>
        </authorList>
    </citation>
    <scope>NUCLEOTIDE SEQUENCE [LARGE SCALE GENOMIC DNA]</scope>
    <source>
        <strain evidence="3">Wonlab-2016</strain>
    </source>
</reference>
<dbReference type="GO" id="GO:0016491">
    <property type="term" value="F:oxidoreductase activity"/>
    <property type="evidence" value="ECO:0007669"/>
    <property type="project" value="UniProtKB-KW"/>
</dbReference>
<keyword evidence="4" id="KW-1185">Reference proteome</keyword>
<evidence type="ECO:0000313" key="4">
    <source>
        <dbReference type="Proteomes" id="UP001519460"/>
    </source>
</evidence>
<dbReference type="PROSITE" id="PS00061">
    <property type="entry name" value="ADH_SHORT"/>
    <property type="match status" value="1"/>
</dbReference>
<evidence type="ECO:0000256" key="1">
    <source>
        <dbReference type="ARBA" id="ARBA00023002"/>
    </source>
</evidence>
<keyword evidence="1" id="KW-0560">Oxidoreductase</keyword>
<dbReference type="PANTHER" id="PTHR43313:SF1">
    <property type="entry name" value="3BETA-HYDROXYSTEROID DEHYDROGENASE DHS-16"/>
    <property type="match status" value="1"/>
</dbReference>
<dbReference type="InterPro" id="IPR036291">
    <property type="entry name" value="NAD(P)-bd_dom_sf"/>
</dbReference>
<dbReference type="EMBL" id="JACVVK020000227">
    <property type="protein sequence ID" value="KAK7483435.1"/>
    <property type="molecule type" value="Genomic_DNA"/>
</dbReference>
<dbReference type="PRINTS" id="PR00080">
    <property type="entry name" value="SDRFAMILY"/>
</dbReference>
<dbReference type="AlphaFoldDB" id="A0ABD0K8K4"/>
<evidence type="ECO:0000256" key="2">
    <source>
        <dbReference type="RuleBase" id="RU000363"/>
    </source>
</evidence>
<dbReference type="Gene3D" id="3.40.50.720">
    <property type="entry name" value="NAD(P)-binding Rossmann-like Domain"/>
    <property type="match status" value="2"/>
</dbReference>
<organism evidence="3 4">
    <name type="scientific">Batillaria attramentaria</name>
    <dbReference type="NCBI Taxonomy" id="370345"/>
    <lineage>
        <taxon>Eukaryota</taxon>
        <taxon>Metazoa</taxon>
        <taxon>Spiralia</taxon>
        <taxon>Lophotrochozoa</taxon>
        <taxon>Mollusca</taxon>
        <taxon>Gastropoda</taxon>
        <taxon>Caenogastropoda</taxon>
        <taxon>Sorbeoconcha</taxon>
        <taxon>Cerithioidea</taxon>
        <taxon>Batillariidae</taxon>
        <taxon>Batillaria</taxon>
    </lineage>
</organism>
<gene>
    <name evidence="3" type="ORF">BaRGS_00025375</name>
</gene>